<feature type="compositionally biased region" description="Low complexity" evidence="4">
    <location>
        <begin position="686"/>
        <end position="700"/>
    </location>
</feature>
<feature type="compositionally biased region" description="Polar residues" evidence="4">
    <location>
        <begin position="893"/>
        <end position="907"/>
    </location>
</feature>
<feature type="compositionally biased region" description="Pro residues" evidence="4">
    <location>
        <begin position="287"/>
        <end position="297"/>
    </location>
</feature>
<evidence type="ECO:0000256" key="5">
    <source>
        <dbReference type="SAM" id="Phobius"/>
    </source>
</evidence>
<feature type="region of interest" description="Disordered" evidence="4">
    <location>
        <begin position="237"/>
        <end position="332"/>
    </location>
</feature>
<feature type="repeat" description="ANK" evidence="3">
    <location>
        <begin position="621"/>
        <end position="653"/>
    </location>
</feature>
<dbReference type="GO" id="GO:0085020">
    <property type="term" value="P:protein K6-linked ubiquitination"/>
    <property type="evidence" value="ECO:0007669"/>
    <property type="project" value="TreeGrafter"/>
</dbReference>
<feature type="region of interest" description="Disordered" evidence="4">
    <location>
        <begin position="370"/>
        <end position="402"/>
    </location>
</feature>
<sequence>MAVAQASTPRLIIEPPASAKSRVETQIQLRLRLESLPPGIAKLHLPPHTISKPKFLSKPPPSLSKDMFELHVALFCTSAMQKSDVCERMTKAAREAAQRGQDCCIDDVLSESERVEKPQEGAEVKICSGCKERERKRASRKKSKKNDAGEEAWNSYEDRRVIVFNTHEVQEWTLLEGSRLRIGALDLPMRIACYCRHSSEKVGFKVIFTVTDFQRRVVTQAISDSIMITDDHKTSLPTADASALHPLKPDGTMTAAPSPSRESPEVVSPTALSHANLPLKRSLPETPSHPPSRPASPPASFGPQSKRRKPSNSKITSSLMMTPVTTTQQSESQVAAPQARVIFSEQPLFDPSPYSNVLLTPEPVYEDRNGALSETLSPPAHTVPPSAEQSRVASPNHFISPRNAFSPPADREFLLTAPKILKVLPNSGSKDGGYEITILGLNFGPDNVSVMFGDTPAITQQRWGPNSVVCMVPPSAIARTVPMTLKGYPIGAVEDIKTFTYQDHTEVQILRTALNIINLKSNGKYEDVGNFARRIVEDASGSGAGTNLGDNGYTRNNAKLESQLLRFLELIDLDESPRKPRWNLRRATGQALLHLACSLGLHRFVAGLIARGANIDLRDKAGFTPLHFASLNDHPDIVRRLLAAGADPTLRTLSGATAMDIAASEDVVEALHSVDRRTRSRSAGPRISAASSTTSLRSLSGPSAGHATEEASSSGPALGEESPEYSSSPSEEEESEEDGAWLHMASRASTRNPSEAPDYLPRRLPAASTAAMTSLKDQVTAQFQHIQQFMSPHLQNLPQFRQLQQQLSYLPQMPNFAQMPNIHPFPEYQAAVMQRLAAMVPAFGGRPGSNSPPPPSYDEIYPDQQGSAAEKKQESAARAAVEAEGDAKCTFLFDNQQTESRPSTSATEESEEVDEQGLPSLLQIGRKNAITKEQQENLRRAHAERLRGLSRDPNLFLIWIPLLLIVSAAMLYGRTSFIVSATQGMFSNLLNNAREELQQLRPGNVPVQGHVIGEV</sequence>
<evidence type="ECO:0000313" key="8">
    <source>
        <dbReference type="Proteomes" id="UP001239445"/>
    </source>
</evidence>
<feature type="transmembrane region" description="Helical" evidence="5">
    <location>
        <begin position="955"/>
        <end position="973"/>
    </location>
</feature>
<dbReference type="SUPFAM" id="SSF48403">
    <property type="entry name" value="Ankyrin repeat"/>
    <property type="match status" value="1"/>
</dbReference>
<dbReference type="CDD" id="cd00102">
    <property type="entry name" value="IPT"/>
    <property type="match status" value="1"/>
</dbReference>
<evidence type="ECO:0000313" key="7">
    <source>
        <dbReference type="EMBL" id="KAK1750007.1"/>
    </source>
</evidence>
<dbReference type="Pfam" id="PF25603">
    <property type="entry name" value="SPT23_MGA2_DBD"/>
    <property type="match status" value="2"/>
</dbReference>
<feature type="repeat" description="ANK" evidence="3">
    <location>
        <begin position="588"/>
        <end position="620"/>
    </location>
</feature>
<dbReference type="Pfam" id="PF01833">
    <property type="entry name" value="TIG"/>
    <property type="match status" value="1"/>
</dbReference>
<feature type="compositionally biased region" description="Acidic residues" evidence="4">
    <location>
        <begin position="730"/>
        <end position="739"/>
    </location>
</feature>
<reference evidence="7" key="1">
    <citation type="submission" date="2023-06" db="EMBL/GenBank/DDBJ databases">
        <title>Genome-scale phylogeny and comparative genomics of the fungal order Sordariales.</title>
        <authorList>
            <consortium name="Lawrence Berkeley National Laboratory"/>
            <person name="Hensen N."/>
            <person name="Bonometti L."/>
            <person name="Westerberg I."/>
            <person name="Brannstrom I.O."/>
            <person name="Guillou S."/>
            <person name="Cros-Aarteil S."/>
            <person name="Calhoun S."/>
            <person name="Haridas S."/>
            <person name="Kuo A."/>
            <person name="Mondo S."/>
            <person name="Pangilinan J."/>
            <person name="Riley R."/>
            <person name="Labutti K."/>
            <person name="Andreopoulos B."/>
            <person name="Lipzen A."/>
            <person name="Chen C."/>
            <person name="Yanf M."/>
            <person name="Daum C."/>
            <person name="Ng V."/>
            <person name="Clum A."/>
            <person name="Steindorff A."/>
            <person name="Ohm R."/>
            <person name="Martin F."/>
            <person name="Silar P."/>
            <person name="Natvig D."/>
            <person name="Lalanne C."/>
            <person name="Gautier V."/>
            <person name="Ament-Velasquez S.L."/>
            <person name="Kruys A."/>
            <person name="Hutchinson M.I."/>
            <person name="Powell A.J."/>
            <person name="Barry K."/>
            <person name="Miller A.N."/>
            <person name="Grigoriev I.V."/>
            <person name="Debuchy R."/>
            <person name="Gladieux P."/>
            <person name="Thoren M.H."/>
            <person name="Johannesson H."/>
        </authorList>
    </citation>
    <scope>NUCLEOTIDE SEQUENCE</scope>
    <source>
        <strain evidence="7">PSN4</strain>
    </source>
</reference>
<dbReference type="PANTHER" id="PTHR24171">
    <property type="entry name" value="ANKYRIN REPEAT DOMAIN-CONTAINING PROTEIN 39-RELATED"/>
    <property type="match status" value="1"/>
</dbReference>
<dbReference type="InterPro" id="IPR014756">
    <property type="entry name" value="Ig_E-set"/>
</dbReference>
<organism evidence="7 8">
    <name type="scientific">Echria macrotheca</name>
    <dbReference type="NCBI Taxonomy" id="438768"/>
    <lineage>
        <taxon>Eukaryota</taxon>
        <taxon>Fungi</taxon>
        <taxon>Dikarya</taxon>
        <taxon>Ascomycota</taxon>
        <taxon>Pezizomycotina</taxon>
        <taxon>Sordariomycetes</taxon>
        <taxon>Sordariomycetidae</taxon>
        <taxon>Sordariales</taxon>
        <taxon>Schizotheciaceae</taxon>
        <taxon>Echria</taxon>
    </lineage>
</organism>
<dbReference type="PROSITE" id="PS50297">
    <property type="entry name" value="ANK_REP_REGION"/>
    <property type="match status" value="2"/>
</dbReference>
<name>A0AAJ0B4G0_9PEZI</name>
<dbReference type="InterPro" id="IPR013783">
    <property type="entry name" value="Ig-like_fold"/>
</dbReference>
<feature type="domain" description="IPT/TIG" evidence="6">
    <location>
        <begin position="417"/>
        <end position="502"/>
    </location>
</feature>
<keyword evidence="1" id="KW-0677">Repeat</keyword>
<feature type="region of interest" description="Disordered" evidence="4">
    <location>
        <begin position="844"/>
        <end position="877"/>
    </location>
</feature>
<keyword evidence="8" id="KW-1185">Reference proteome</keyword>
<keyword evidence="5" id="KW-0472">Membrane</keyword>
<evidence type="ECO:0000256" key="4">
    <source>
        <dbReference type="SAM" id="MobiDB-lite"/>
    </source>
</evidence>
<feature type="compositionally biased region" description="Polar residues" evidence="4">
    <location>
        <begin position="312"/>
        <end position="332"/>
    </location>
</feature>
<dbReference type="Gene3D" id="2.60.40.10">
    <property type="entry name" value="Immunoglobulins"/>
    <property type="match status" value="1"/>
</dbReference>
<dbReference type="PROSITE" id="PS50088">
    <property type="entry name" value="ANK_REPEAT"/>
    <property type="match status" value="2"/>
</dbReference>
<dbReference type="InterPro" id="IPR036770">
    <property type="entry name" value="Ankyrin_rpt-contain_sf"/>
</dbReference>
<accession>A0AAJ0B4G0</accession>
<dbReference type="InterPro" id="IPR057962">
    <property type="entry name" value="SPT23_MGA2_DBD"/>
</dbReference>
<dbReference type="Proteomes" id="UP001239445">
    <property type="component" value="Unassembled WGS sequence"/>
</dbReference>
<keyword evidence="2 3" id="KW-0040">ANK repeat</keyword>
<evidence type="ECO:0000256" key="1">
    <source>
        <dbReference type="ARBA" id="ARBA00022737"/>
    </source>
</evidence>
<proteinExistence type="predicted"/>
<dbReference type="AlphaFoldDB" id="A0AAJ0B4G0"/>
<keyword evidence="5" id="KW-1133">Transmembrane helix</keyword>
<dbReference type="SUPFAM" id="SSF81296">
    <property type="entry name" value="E set domains"/>
    <property type="match status" value="1"/>
</dbReference>
<dbReference type="PANTHER" id="PTHR24171:SF8">
    <property type="entry name" value="BRCA1-ASSOCIATED RING DOMAIN PROTEIN 1"/>
    <property type="match status" value="1"/>
</dbReference>
<dbReference type="SMART" id="SM00248">
    <property type="entry name" value="ANK"/>
    <property type="match status" value="2"/>
</dbReference>
<gene>
    <name evidence="7" type="ORF">QBC47DRAFT_310816</name>
</gene>
<dbReference type="GO" id="GO:0004842">
    <property type="term" value="F:ubiquitin-protein transferase activity"/>
    <property type="evidence" value="ECO:0007669"/>
    <property type="project" value="TreeGrafter"/>
</dbReference>
<evidence type="ECO:0000259" key="6">
    <source>
        <dbReference type="SMART" id="SM00429"/>
    </source>
</evidence>
<feature type="compositionally biased region" description="Low complexity" evidence="4">
    <location>
        <begin position="257"/>
        <end position="269"/>
    </location>
</feature>
<feature type="region of interest" description="Disordered" evidence="4">
    <location>
        <begin position="673"/>
        <end position="739"/>
    </location>
</feature>
<dbReference type="InterPro" id="IPR002909">
    <property type="entry name" value="IPT_dom"/>
</dbReference>
<feature type="region of interest" description="Disordered" evidence="4">
    <location>
        <begin position="893"/>
        <end position="918"/>
    </location>
</feature>
<dbReference type="EMBL" id="MU839850">
    <property type="protein sequence ID" value="KAK1750007.1"/>
    <property type="molecule type" value="Genomic_DNA"/>
</dbReference>
<comment type="caution">
    <text evidence="7">The sequence shown here is derived from an EMBL/GenBank/DDBJ whole genome shotgun (WGS) entry which is preliminary data.</text>
</comment>
<protein>
    <recommendedName>
        <fullName evidence="6">IPT/TIG domain-containing protein</fullName>
    </recommendedName>
</protein>
<evidence type="ECO:0000256" key="2">
    <source>
        <dbReference type="ARBA" id="ARBA00023043"/>
    </source>
</evidence>
<dbReference type="InterPro" id="IPR002110">
    <property type="entry name" value="Ankyrin_rpt"/>
</dbReference>
<dbReference type="SMART" id="SM00429">
    <property type="entry name" value="IPT"/>
    <property type="match status" value="1"/>
</dbReference>
<dbReference type="Gene3D" id="1.25.40.20">
    <property type="entry name" value="Ankyrin repeat-containing domain"/>
    <property type="match status" value="1"/>
</dbReference>
<evidence type="ECO:0000256" key="3">
    <source>
        <dbReference type="PROSITE-ProRule" id="PRU00023"/>
    </source>
</evidence>
<dbReference type="Pfam" id="PF13857">
    <property type="entry name" value="Ank_5"/>
    <property type="match status" value="1"/>
</dbReference>
<keyword evidence="5" id="KW-0812">Transmembrane</keyword>